<proteinExistence type="predicted"/>
<dbReference type="InterPro" id="IPR040893">
    <property type="entry name" value="RADX"/>
</dbReference>
<dbReference type="Pfam" id="PF17659">
    <property type="entry name" value="RADX"/>
    <property type="match status" value="1"/>
</dbReference>
<feature type="compositionally biased region" description="Polar residues" evidence="1">
    <location>
        <begin position="582"/>
        <end position="598"/>
    </location>
</feature>
<dbReference type="PANTHER" id="PTHR14944:SF2">
    <property type="entry name" value="RPA-RELATED PROTEIN RADX"/>
    <property type="match status" value="1"/>
</dbReference>
<dbReference type="InterPro" id="IPR012340">
    <property type="entry name" value="NA-bd_OB-fold"/>
</dbReference>
<keyword evidence="3" id="KW-1185">Reference proteome</keyword>
<feature type="region of interest" description="Disordered" evidence="1">
    <location>
        <begin position="571"/>
        <end position="599"/>
    </location>
</feature>
<dbReference type="EMBL" id="CAIIXF020000010">
    <property type="protein sequence ID" value="CAH1797551.1"/>
    <property type="molecule type" value="Genomic_DNA"/>
</dbReference>
<accession>A0A8S4PU13</accession>
<dbReference type="Gene3D" id="2.40.50.140">
    <property type="entry name" value="Nucleic acid-binding proteins"/>
    <property type="match status" value="2"/>
</dbReference>
<dbReference type="AlphaFoldDB" id="A0A8S4PU13"/>
<protein>
    <submittedName>
        <fullName evidence="2">Uncharacterized protein</fullName>
    </submittedName>
</protein>
<sequence length="882" mass="99489">KKMSADISNSFHNLRQNARSSHYSAANFQPLITTVISIHRYIPDPTVFKDLYKDSSDVYDIVISEDGYKMKCVLGAGLHELVQKNKLRCGVMVELTDCVLHFDEADLAGGGYVIINQLTIKPTSSTIDLDYSAIQWLDVCSDREKEDLPLTGRRGYYLPLWNSEDCQGEIWQQTVEPKYHQNGINTKDVISLRDLSDTWKKRKRPYPPLLVRVMHKSRPLHYGKKDRGDKWPYQVYIEVGDRSGTCTAVLWNSLCPELYYSLEDGSVLRLHNYTVREQFQVRSKPTLRNTTMERFNIEIGLNKHHPQADVTFVHHRNLKTKWNLPPLKYNFISRKNISGLPQDFNCDVIGLVTHVGQFERERKKAKDGTSCGHQFWLKRWIQIKDGSSDKPLFIELYSTSQCEVHNELWRGNIVVLTQMRVMHSTESMKNSRTHRNIYLTTTNESKVYSATADNEYKPYDSYEKTPEYKNLLSWISSNRDFLKNSITLGGTSVYPTLPTTLGDYKALYTDEDTIKVTPLNELEAVIKDLKYLEHKRVHIQGHIVHIEFLPASASQPDQLPDLVSPIAGRVRSKRKGQPITAKETQSSAKKSTPEGSEQCNKENIVMVDPIWKNLESSSIGTLGSKPGPYVYTYQYTQAHRLLLNEHFQLQLSSGVPNNVEGSLHDLQPYDTIGCLCFTILGLNGEAVVKASLPLSSKVPSTTTLKDVLTGNTLTDASHTSTLSVKDVQHLLKCTEDVFLHFCSSLSFNVRVACGNEDGTTGNFGPIEINIYPEQGWQPKNYTVYTFNDGDCLFEALYGFTYPVFNNDAGASRYSKVIPAQAYVNVDDASEQCGAIRKTMADIEVAVVVMEGTILKASDKVFNVRCSYGGEDSATGSVAASGK</sequence>
<comment type="caution">
    <text evidence="2">The sequence shown here is derived from an EMBL/GenBank/DDBJ whole genome shotgun (WGS) entry which is preliminary data.</text>
</comment>
<name>A0A8S4PU13_OWEFU</name>
<evidence type="ECO:0000256" key="1">
    <source>
        <dbReference type="SAM" id="MobiDB-lite"/>
    </source>
</evidence>
<feature type="non-terminal residue" evidence="2">
    <location>
        <position position="1"/>
    </location>
</feature>
<dbReference type="Proteomes" id="UP000749559">
    <property type="component" value="Unassembled WGS sequence"/>
</dbReference>
<gene>
    <name evidence="2" type="ORF">OFUS_LOCUS21817</name>
</gene>
<dbReference type="OrthoDB" id="5965770at2759"/>
<dbReference type="GO" id="GO:0003697">
    <property type="term" value="F:single-stranded DNA binding"/>
    <property type="evidence" value="ECO:0007669"/>
    <property type="project" value="InterPro"/>
</dbReference>
<evidence type="ECO:0000313" key="2">
    <source>
        <dbReference type="EMBL" id="CAH1797551.1"/>
    </source>
</evidence>
<organism evidence="2 3">
    <name type="scientific">Owenia fusiformis</name>
    <name type="common">Polychaete worm</name>
    <dbReference type="NCBI Taxonomy" id="6347"/>
    <lineage>
        <taxon>Eukaryota</taxon>
        <taxon>Metazoa</taxon>
        <taxon>Spiralia</taxon>
        <taxon>Lophotrochozoa</taxon>
        <taxon>Annelida</taxon>
        <taxon>Polychaeta</taxon>
        <taxon>Sedentaria</taxon>
        <taxon>Canalipalpata</taxon>
        <taxon>Sabellida</taxon>
        <taxon>Oweniida</taxon>
        <taxon>Oweniidae</taxon>
        <taxon>Owenia</taxon>
    </lineage>
</organism>
<reference evidence="2" key="1">
    <citation type="submission" date="2022-03" db="EMBL/GenBank/DDBJ databases">
        <authorList>
            <person name="Martin C."/>
        </authorList>
    </citation>
    <scope>NUCLEOTIDE SEQUENCE</scope>
</reference>
<dbReference type="PANTHER" id="PTHR14944">
    <property type="entry name" value="RPA-RELATED PROTEIN RADX"/>
    <property type="match status" value="1"/>
</dbReference>
<evidence type="ECO:0000313" key="3">
    <source>
        <dbReference type="Proteomes" id="UP000749559"/>
    </source>
</evidence>